<feature type="transmembrane region" description="Helical" evidence="5">
    <location>
        <begin position="153"/>
        <end position="173"/>
    </location>
</feature>
<feature type="transmembrane region" description="Helical" evidence="5">
    <location>
        <begin position="179"/>
        <end position="201"/>
    </location>
</feature>
<gene>
    <name evidence="7" type="ORF">ACH3VR_23050</name>
</gene>
<feature type="transmembrane region" description="Helical" evidence="5">
    <location>
        <begin position="94"/>
        <end position="112"/>
    </location>
</feature>
<evidence type="ECO:0000256" key="2">
    <source>
        <dbReference type="ARBA" id="ARBA00022692"/>
    </source>
</evidence>
<sequence>MSTTTPATDGRPTLSPVSAGFIAIYALAMFGIWMAINLPASVTLALRISEIDPGGKTTSYSIAAGVGTLTAVLANPFFGRLSDRTRSRFGRRRPWIAIGLLGTTVGAAVIGLSDTFPMLLLGWVLMQAFVNAAIAATLAIVADRVPESQQGFIGSLSGAASAASLVIGVFFIQAFPSSILAQIGLPVAVALVFGAALIAIFRDDSPAAEPLPAFGVKEFFGSFFINPRREPDFAWLLLSLFLMFASWGVVSTYTVYLLQDMVAVPEAQINDAITLSYVIPGIVAFIVGPLGGLVGDRLGRRKPVMIFAALVGAAGMVTIATSAGVVQFVIGVTLVSGVAAGIMMGTYIAFGIAAMRERSAAARNLGVINIAITLPFSLIPFIAPVLLGIGGGTSNYVALVLFGGVLTLLGIIPLIGIRATR</sequence>
<keyword evidence="4 5" id="KW-0472">Membrane</keyword>
<evidence type="ECO:0000313" key="8">
    <source>
        <dbReference type="Proteomes" id="UP001610861"/>
    </source>
</evidence>
<evidence type="ECO:0000259" key="6">
    <source>
        <dbReference type="PROSITE" id="PS50850"/>
    </source>
</evidence>
<proteinExistence type="predicted"/>
<dbReference type="PANTHER" id="PTHR23528">
    <property type="match status" value="1"/>
</dbReference>
<keyword evidence="8" id="KW-1185">Reference proteome</keyword>
<feature type="transmembrane region" description="Helical" evidence="5">
    <location>
        <begin position="60"/>
        <end position="82"/>
    </location>
</feature>
<dbReference type="InterPro" id="IPR011701">
    <property type="entry name" value="MFS"/>
</dbReference>
<evidence type="ECO:0000256" key="3">
    <source>
        <dbReference type="ARBA" id="ARBA00022989"/>
    </source>
</evidence>
<comment type="caution">
    <text evidence="7">The sequence shown here is derived from an EMBL/GenBank/DDBJ whole genome shotgun (WGS) entry which is preliminary data.</text>
</comment>
<dbReference type="InterPro" id="IPR020846">
    <property type="entry name" value="MFS_dom"/>
</dbReference>
<organism evidence="7 8">
    <name type="scientific">Microbacterium alkaliflavum</name>
    <dbReference type="NCBI Taxonomy" id="3248839"/>
    <lineage>
        <taxon>Bacteria</taxon>
        <taxon>Bacillati</taxon>
        <taxon>Actinomycetota</taxon>
        <taxon>Actinomycetes</taxon>
        <taxon>Micrococcales</taxon>
        <taxon>Microbacteriaceae</taxon>
        <taxon>Microbacterium</taxon>
    </lineage>
</organism>
<evidence type="ECO:0000256" key="4">
    <source>
        <dbReference type="ARBA" id="ARBA00023136"/>
    </source>
</evidence>
<evidence type="ECO:0000256" key="5">
    <source>
        <dbReference type="SAM" id="Phobius"/>
    </source>
</evidence>
<feature type="transmembrane region" description="Helical" evidence="5">
    <location>
        <begin position="367"/>
        <end position="390"/>
    </location>
</feature>
<dbReference type="Proteomes" id="UP001610861">
    <property type="component" value="Unassembled WGS sequence"/>
</dbReference>
<feature type="transmembrane region" description="Helical" evidence="5">
    <location>
        <begin position="396"/>
        <end position="417"/>
    </location>
</feature>
<accession>A0ABW7QFW7</accession>
<feature type="transmembrane region" description="Helical" evidence="5">
    <location>
        <begin position="21"/>
        <end position="40"/>
    </location>
</feature>
<dbReference type="PROSITE" id="PS50850">
    <property type="entry name" value="MFS"/>
    <property type="match status" value="1"/>
</dbReference>
<dbReference type="PANTHER" id="PTHR23528:SF1">
    <property type="entry name" value="MAJOR FACILITATOR SUPERFAMILY (MFS) PROFILE DOMAIN-CONTAINING PROTEIN"/>
    <property type="match status" value="1"/>
</dbReference>
<dbReference type="RefSeq" id="WP_397558688.1">
    <property type="nucleotide sequence ID" value="NZ_JBIQWL010000020.1"/>
</dbReference>
<feature type="domain" description="Major facilitator superfamily (MFS) profile" evidence="6">
    <location>
        <begin position="21"/>
        <end position="421"/>
    </location>
</feature>
<feature type="transmembrane region" description="Helical" evidence="5">
    <location>
        <begin position="118"/>
        <end position="141"/>
    </location>
</feature>
<dbReference type="EMBL" id="JBIQWL010000020">
    <property type="protein sequence ID" value="MFH8253263.1"/>
    <property type="molecule type" value="Genomic_DNA"/>
</dbReference>
<name>A0ABW7QFW7_9MICO</name>
<keyword evidence="3 5" id="KW-1133">Transmembrane helix</keyword>
<dbReference type="InterPro" id="IPR036259">
    <property type="entry name" value="MFS_trans_sf"/>
</dbReference>
<evidence type="ECO:0000313" key="7">
    <source>
        <dbReference type="EMBL" id="MFH8253263.1"/>
    </source>
</evidence>
<feature type="transmembrane region" description="Helical" evidence="5">
    <location>
        <begin position="306"/>
        <end position="330"/>
    </location>
</feature>
<dbReference type="SUPFAM" id="SSF103473">
    <property type="entry name" value="MFS general substrate transporter"/>
    <property type="match status" value="1"/>
</dbReference>
<keyword evidence="2 5" id="KW-0812">Transmembrane</keyword>
<feature type="transmembrane region" description="Helical" evidence="5">
    <location>
        <begin position="233"/>
        <end position="255"/>
    </location>
</feature>
<comment type="subcellular location">
    <subcellularLocation>
        <location evidence="1">Cell membrane</location>
        <topology evidence="1">Multi-pass membrane protein</topology>
    </subcellularLocation>
</comment>
<feature type="transmembrane region" description="Helical" evidence="5">
    <location>
        <begin position="336"/>
        <end position="355"/>
    </location>
</feature>
<feature type="transmembrane region" description="Helical" evidence="5">
    <location>
        <begin position="275"/>
        <end position="294"/>
    </location>
</feature>
<evidence type="ECO:0000256" key="1">
    <source>
        <dbReference type="ARBA" id="ARBA00004651"/>
    </source>
</evidence>
<dbReference type="Pfam" id="PF07690">
    <property type="entry name" value="MFS_1"/>
    <property type="match status" value="1"/>
</dbReference>
<dbReference type="Gene3D" id="1.20.1250.20">
    <property type="entry name" value="MFS general substrate transporter like domains"/>
    <property type="match status" value="2"/>
</dbReference>
<protein>
    <submittedName>
        <fullName evidence="7">MFS transporter</fullName>
    </submittedName>
</protein>
<reference evidence="7 8" key="1">
    <citation type="submission" date="2024-09" db="EMBL/GenBank/DDBJ databases">
        <authorList>
            <person name="Pan X."/>
        </authorList>
    </citation>
    <scope>NUCLEOTIDE SEQUENCE [LARGE SCALE GENOMIC DNA]</scope>
    <source>
        <strain evidence="7 8">B2969</strain>
    </source>
</reference>